<organism evidence="11 12">
    <name type="scientific">Trichosporon asahii var. asahii (strain ATCC 90039 / CBS 2479 / JCM 2466 / KCTC 7840 / NBRC 103889/ NCYC 2677 / UAMH 7654)</name>
    <name type="common">Yeast</name>
    <dbReference type="NCBI Taxonomy" id="1186058"/>
    <lineage>
        <taxon>Eukaryota</taxon>
        <taxon>Fungi</taxon>
        <taxon>Dikarya</taxon>
        <taxon>Basidiomycota</taxon>
        <taxon>Agaricomycotina</taxon>
        <taxon>Tremellomycetes</taxon>
        <taxon>Trichosporonales</taxon>
        <taxon>Trichosporonaceae</taxon>
        <taxon>Trichosporon</taxon>
    </lineage>
</organism>
<dbReference type="OrthoDB" id="409625at2759"/>
<keyword evidence="6" id="KW-0508">mRNA splicing</keyword>
<dbReference type="VEuPathDB" id="FungiDB:A1Q1_01666"/>
<evidence type="ECO:0000259" key="10">
    <source>
        <dbReference type="PROSITE" id="PS52002"/>
    </source>
</evidence>
<dbReference type="PANTHER" id="PTHR11021:SF0">
    <property type="entry name" value="SMALL NUCLEAR RIBONUCLEOPROTEIN F"/>
    <property type="match status" value="1"/>
</dbReference>
<dbReference type="Proteomes" id="UP000002748">
    <property type="component" value="Unassembled WGS sequence"/>
</dbReference>
<dbReference type="InterPro" id="IPR047575">
    <property type="entry name" value="Sm"/>
</dbReference>
<evidence type="ECO:0000256" key="4">
    <source>
        <dbReference type="ARBA" id="ARBA00022728"/>
    </source>
</evidence>
<comment type="caution">
    <text evidence="11">The sequence shown here is derived from an EMBL/GenBank/DDBJ whole genome shotgun (WGS) entry which is preliminary data.</text>
</comment>
<dbReference type="CDD" id="cd01722">
    <property type="entry name" value="Sm_F"/>
    <property type="match status" value="1"/>
</dbReference>
<dbReference type="PANTHER" id="PTHR11021">
    <property type="entry name" value="SMALL NUCLEAR RIBONUCLEOPROTEIN F SNRNP-F"/>
    <property type="match status" value="1"/>
</dbReference>
<dbReference type="EMBL" id="ALBS01000177">
    <property type="protein sequence ID" value="EJT49185.1"/>
    <property type="molecule type" value="Genomic_DNA"/>
</dbReference>
<dbReference type="PROSITE" id="PS52002">
    <property type="entry name" value="SM"/>
    <property type="match status" value="1"/>
</dbReference>
<sequence length="129" mass="14529">MSAVKPVNPRPFLQDLTGKTVTVKLKWGLEYRGFLVSTDGYFNLQLTGAEEMENGKSNGQLGEVFIRCNNVLYIRMAMPRYPIIAMTGVLVATEGRQRDFLPLTKAPLIRAGVTEDPFHQITERIKVDK</sequence>
<keyword evidence="5" id="KW-0694">RNA-binding</keyword>
<dbReference type="GO" id="GO:0034715">
    <property type="term" value="C:pICln-Sm protein complex"/>
    <property type="evidence" value="ECO:0007669"/>
    <property type="project" value="TreeGrafter"/>
</dbReference>
<evidence type="ECO:0000256" key="7">
    <source>
        <dbReference type="ARBA" id="ARBA00023242"/>
    </source>
</evidence>
<evidence type="ECO:0000256" key="2">
    <source>
        <dbReference type="ARBA" id="ARBA00007927"/>
    </source>
</evidence>
<dbReference type="KEGG" id="tasa:A1Q1_01666"/>
<dbReference type="InterPro" id="IPR001163">
    <property type="entry name" value="Sm_dom_euk/arc"/>
</dbReference>
<dbReference type="GO" id="GO:0071013">
    <property type="term" value="C:catalytic step 2 spliceosome"/>
    <property type="evidence" value="ECO:0007669"/>
    <property type="project" value="TreeGrafter"/>
</dbReference>
<evidence type="ECO:0000256" key="5">
    <source>
        <dbReference type="ARBA" id="ARBA00022884"/>
    </source>
</evidence>
<dbReference type="InterPro" id="IPR016487">
    <property type="entry name" value="Lsm6/sSmF"/>
</dbReference>
<evidence type="ECO:0000256" key="3">
    <source>
        <dbReference type="ARBA" id="ARBA00022664"/>
    </source>
</evidence>
<dbReference type="GeneID" id="25985180"/>
<name>J4UDH9_TRIAS</name>
<keyword evidence="4" id="KW-0747">Spliceosome</keyword>
<keyword evidence="8" id="KW-0687">Ribonucleoprotein</keyword>
<evidence type="ECO:0000256" key="8">
    <source>
        <dbReference type="ARBA" id="ARBA00023274"/>
    </source>
</evidence>
<dbReference type="RefSeq" id="XP_014180180.1">
    <property type="nucleotide sequence ID" value="XM_014324705.1"/>
</dbReference>
<dbReference type="InterPro" id="IPR034100">
    <property type="entry name" value="Sm_F"/>
</dbReference>
<evidence type="ECO:0000313" key="11">
    <source>
        <dbReference type="EMBL" id="EJT49185.1"/>
    </source>
</evidence>
<dbReference type="GO" id="GO:0005685">
    <property type="term" value="C:U1 snRNP"/>
    <property type="evidence" value="ECO:0007669"/>
    <property type="project" value="TreeGrafter"/>
</dbReference>
<dbReference type="HOGENOM" id="CLU_1950320_0_0_1"/>
<dbReference type="GO" id="GO:0003723">
    <property type="term" value="F:RNA binding"/>
    <property type="evidence" value="ECO:0007669"/>
    <property type="project" value="UniProtKB-KW"/>
</dbReference>
<dbReference type="Pfam" id="PF01423">
    <property type="entry name" value="LSM"/>
    <property type="match status" value="1"/>
</dbReference>
<evidence type="ECO:0000313" key="12">
    <source>
        <dbReference type="Proteomes" id="UP000002748"/>
    </source>
</evidence>
<evidence type="ECO:0000256" key="1">
    <source>
        <dbReference type="ARBA" id="ARBA00004123"/>
    </source>
</evidence>
<dbReference type="GO" id="GO:0000398">
    <property type="term" value="P:mRNA splicing, via spliceosome"/>
    <property type="evidence" value="ECO:0007669"/>
    <property type="project" value="InterPro"/>
</dbReference>
<evidence type="ECO:0000256" key="9">
    <source>
        <dbReference type="ARBA" id="ARBA00030144"/>
    </source>
</evidence>
<accession>J4UDH9</accession>
<keyword evidence="7" id="KW-0539">Nucleus</keyword>
<proteinExistence type="inferred from homology"/>
<feature type="domain" description="Sm" evidence="10">
    <location>
        <begin position="8"/>
        <end position="80"/>
    </location>
</feature>
<dbReference type="SMART" id="SM00651">
    <property type="entry name" value="Sm"/>
    <property type="match status" value="1"/>
</dbReference>
<protein>
    <recommendedName>
        <fullName evidence="9">Sm protein F</fullName>
    </recommendedName>
</protein>
<dbReference type="SUPFAM" id="SSF50182">
    <property type="entry name" value="Sm-like ribonucleoproteins"/>
    <property type="match status" value="1"/>
</dbReference>
<keyword evidence="3" id="KW-0507">mRNA processing</keyword>
<dbReference type="Gene3D" id="2.30.30.100">
    <property type="match status" value="1"/>
</dbReference>
<reference evidence="11 12" key="1">
    <citation type="journal article" date="2012" name="Eukaryot. Cell">
        <title>Draft genome sequence of CBS 2479, the standard type strain of Trichosporon asahii.</title>
        <authorList>
            <person name="Yang R.Y."/>
            <person name="Li H.T."/>
            <person name="Zhu H."/>
            <person name="Zhou G.P."/>
            <person name="Wang M."/>
            <person name="Wang L."/>
        </authorList>
    </citation>
    <scope>NUCLEOTIDE SEQUENCE [LARGE SCALE GENOMIC DNA]</scope>
    <source>
        <strain evidence="12">ATCC 90039 / CBS 2479 / JCM 2466 / KCTC 7840 / NCYC 2677 / UAMH 7654</strain>
    </source>
</reference>
<gene>
    <name evidence="11" type="ORF">A1Q1_01666</name>
</gene>
<evidence type="ECO:0000256" key="6">
    <source>
        <dbReference type="ARBA" id="ARBA00023187"/>
    </source>
</evidence>
<dbReference type="InterPro" id="IPR010920">
    <property type="entry name" value="LSM_dom_sf"/>
</dbReference>
<comment type="similarity">
    <text evidence="2">Belongs to the snRNP Sm proteins family. SmF/LSm6 subfamily.</text>
</comment>
<dbReference type="AlphaFoldDB" id="J4UDH9"/>
<comment type="subcellular location">
    <subcellularLocation>
        <location evidence="1">Nucleus</location>
    </subcellularLocation>
</comment>